<dbReference type="InterPro" id="IPR001996">
    <property type="entry name" value="PTS_IIB_1"/>
</dbReference>
<evidence type="ECO:0000313" key="16">
    <source>
        <dbReference type="Proteomes" id="UP000825679"/>
    </source>
</evidence>
<keyword evidence="5 15" id="KW-0808">Transferase</keyword>
<evidence type="ECO:0000256" key="4">
    <source>
        <dbReference type="ARBA" id="ARBA00022597"/>
    </source>
</evidence>
<dbReference type="Gene3D" id="3.30.1360.60">
    <property type="entry name" value="Glucose permease domain IIB"/>
    <property type="match status" value="1"/>
</dbReference>
<feature type="transmembrane region" description="Helical" evidence="12">
    <location>
        <begin position="282"/>
        <end position="300"/>
    </location>
</feature>
<dbReference type="PANTHER" id="PTHR30009">
    <property type="entry name" value="CYTOCHROME C-TYPE SYNTHESIS PROTEIN AND PTS TRANSMEMBRANE COMPONENT"/>
    <property type="match status" value="1"/>
</dbReference>
<feature type="transmembrane region" description="Helical" evidence="12">
    <location>
        <begin position="79"/>
        <end position="101"/>
    </location>
</feature>
<keyword evidence="10 12" id="KW-0472">Membrane</keyword>
<keyword evidence="6" id="KW-0598">Phosphotransferase system</keyword>
<evidence type="ECO:0000256" key="2">
    <source>
        <dbReference type="ARBA" id="ARBA00022448"/>
    </source>
</evidence>
<dbReference type="InterPro" id="IPR003352">
    <property type="entry name" value="PTS_EIIC"/>
</dbReference>
<evidence type="ECO:0000256" key="3">
    <source>
        <dbReference type="ARBA" id="ARBA00022475"/>
    </source>
</evidence>
<dbReference type="NCBIfam" id="TIGR01998">
    <property type="entry name" value="PTS-II-BC-nag"/>
    <property type="match status" value="1"/>
</dbReference>
<keyword evidence="9 12" id="KW-1133">Transmembrane helix</keyword>
<dbReference type="InterPro" id="IPR050429">
    <property type="entry name" value="PTS_Glucose_EIICBA"/>
</dbReference>
<evidence type="ECO:0000256" key="11">
    <source>
        <dbReference type="PROSITE-ProRule" id="PRU00421"/>
    </source>
</evidence>
<protein>
    <submittedName>
        <fullName evidence="15">N-acetylglucosamine-specific PTS transporter subunit IIBC</fullName>
        <ecNumber evidence="15">2.7.1.193</ecNumber>
    </submittedName>
</protein>
<evidence type="ECO:0000259" key="13">
    <source>
        <dbReference type="PROSITE" id="PS51098"/>
    </source>
</evidence>
<reference evidence="15 16" key="1">
    <citation type="submission" date="2021-08" db="EMBL/GenBank/DDBJ databases">
        <title>complete genome sequencing of Deefgea sp. D25.</title>
        <authorList>
            <person name="Bae J.-W."/>
            <person name="Gim D.-H."/>
        </authorList>
    </citation>
    <scope>NUCLEOTIDE SEQUENCE [LARGE SCALE GENOMIC DNA]</scope>
    <source>
        <strain evidence="15 16">D25</strain>
    </source>
</reference>
<dbReference type="InterPro" id="IPR013013">
    <property type="entry name" value="PTS_EIIC_1"/>
</dbReference>
<dbReference type="Pfam" id="PF00367">
    <property type="entry name" value="PTS_EIIB"/>
    <property type="match status" value="1"/>
</dbReference>
<keyword evidence="4" id="KW-0762">Sugar transport</keyword>
<organism evidence="15 16">
    <name type="scientific">Deefgea tanakiae</name>
    <dbReference type="NCBI Taxonomy" id="2865840"/>
    <lineage>
        <taxon>Bacteria</taxon>
        <taxon>Pseudomonadati</taxon>
        <taxon>Pseudomonadota</taxon>
        <taxon>Betaproteobacteria</taxon>
        <taxon>Neisseriales</taxon>
        <taxon>Chitinibacteraceae</taxon>
        <taxon>Deefgea</taxon>
    </lineage>
</organism>
<feature type="transmembrane region" description="Helical" evidence="12">
    <location>
        <begin position="335"/>
        <end position="352"/>
    </location>
</feature>
<feature type="transmembrane region" description="Helical" evidence="12">
    <location>
        <begin position="306"/>
        <end position="328"/>
    </location>
</feature>
<dbReference type="InterPro" id="IPR036878">
    <property type="entry name" value="Glu_permease_IIB"/>
</dbReference>
<dbReference type="GO" id="GO:0103111">
    <property type="term" value="F:protein-N(pi)-phosphohistidine--N-acetyl-D-glucosamine phosphotransferase activity"/>
    <property type="evidence" value="ECO:0007669"/>
    <property type="project" value="UniProtKB-EC"/>
</dbReference>
<evidence type="ECO:0000256" key="12">
    <source>
        <dbReference type="SAM" id="Phobius"/>
    </source>
</evidence>
<evidence type="ECO:0000256" key="5">
    <source>
        <dbReference type="ARBA" id="ARBA00022679"/>
    </source>
</evidence>
<evidence type="ECO:0000256" key="7">
    <source>
        <dbReference type="ARBA" id="ARBA00022692"/>
    </source>
</evidence>
<dbReference type="PROSITE" id="PS51098">
    <property type="entry name" value="PTS_EIIB_TYPE_1"/>
    <property type="match status" value="1"/>
</dbReference>
<dbReference type="InterPro" id="IPR018113">
    <property type="entry name" value="PTrfase_EIIB_Cys"/>
</dbReference>
<keyword evidence="16" id="KW-1185">Reference proteome</keyword>
<dbReference type="PROSITE" id="PS51103">
    <property type="entry name" value="PTS_EIIC_TYPE_1"/>
    <property type="match status" value="1"/>
</dbReference>
<dbReference type="Pfam" id="PF02378">
    <property type="entry name" value="PTS_EIIC"/>
    <property type="match status" value="1"/>
</dbReference>
<keyword evidence="2" id="KW-0813">Transport</keyword>
<dbReference type="RefSeq" id="WP_221007552.1">
    <property type="nucleotide sequence ID" value="NZ_CP081150.1"/>
</dbReference>
<dbReference type="PANTHER" id="PTHR30009:SF4">
    <property type="entry name" value="PTS SYSTEM N-ACETYLGLUCOSAMINE-SPECIFIC EIICBA COMPONENT"/>
    <property type="match status" value="1"/>
</dbReference>
<dbReference type="SUPFAM" id="SSF55604">
    <property type="entry name" value="Glucose permease domain IIB"/>
    <property type="match status" value="1"/>
</dbReference>
<evidence type="ECO:0000313" key="15">
    <source>
        <dbReference type="EMBL" id="QZA79033.1"/>
    </source>
</evidence>
<dbReference type="Proteomes" id="UP000825679">
    <property type="component" value="Chromosome"/>
</dbReference>
<evidence type="ECO:0000256" key="10">
    <source>
        <dbReference type="ARBA" id="ARBA00023136"/>
    </source>
</evidence>
<feature type="transmembrane region" description="Helical" evidence="12">
    <location>
        <begin position="12"/>
        <end position="34"/>
    </location>
</feature>
<dbReference type="EMBL" id="CP081150">
    <property type="protein sequence ID" value="QZA79033.1"/>
    <property type="molecule type" value="Genomic_DNA"/>
</dbReference>
<feature type="domain" description="PTS EIIC type-1" evidence="14">
    <location>
        <begin position="1"/>
        <end position="394"/>
    </location>
</feature>
<evidence type="ECO:0000256" key="6">
    <source>
        <dbReference type="ARBA" id="ARBA00022683"/>
    </source>
</evidence>
<dbReference type="NCBIfam" id="TIGR00826">
    <property type="entry name" value="EIIB_glc"/>
    <property type="match status" value="1"/>
</dbReference>
<dbReference type="PROSITE" id="PS01035">
    <property type="entry name" value="PTS_EIIB_TYPE_1_CYS"/>
    <property type="match status" value="1"/>
</dbReference>
<keyword evidence="8" id="KW-0418">Kinase</keyword>
<dbReference type="InterPro" id="IPR010974">
    <property type="entry name" value="PTS_IIBC_nag"/>
</dbReference>
<evidence type="ECO:0000256" key="8">
    <source>
        <dbReference type="ARBA" id="ARBA00022777"/>
    </source>
</evidence>
<dbReference type="EC" id="2.7.1.193" evidence="15"/>
<gene>
    <name evidence="15" type="primary">nagE</name>
    <name evidence="15" type="ORF">K4H28_06450</name>
</gene>
<evidence type="ECO:0000256" key="9">
    <source>
        <dbReference type="ARBA" id="ARBA00022989"/>
    </source>
</evidence>
<keyword evidence="7 12" id="KW-0812">Transmembrane</keyword>
<feature type="transmembrane region" description="Helical" evidence="12">
    <location>
        <begin position="252"/>
        <end position="273"/>
    </location>
</feature>
<feature type="transmembrane region" description="Helical" evidence="12">
    <location>
        <begin position="46"/>
        <end position="72"/>
    </location>
</feature>
<evidence type="ECO:0000259" key="14">
    <source>
        <dbReference type="PROSITE" id="PS51103"/>
    </source>
</evidence>
<name>A0ABX8Z8Y0_9NEIS</name>
<sequence>MNILGYLQKIGRSLMVPVAVLPAAAIMLGVGYWLDPAGWGANSQMAAFLIKAGAAIIDKMPILFAVGVAYGMSKDKDGAAALAGLVGYLVVTTLLSPGAVAQIEGIKLEDVPKAFGKIENAFVGILTGVIAGEIYNRFSQIELHKALAFFSGRRCVPIITSVVMIVVSFILMAVWPVIYDALVNFGLAIKDLGAFGAGVYAFFNRLLIPIGLHHALNSVFWFDVAGINDIPNFLGGAKSLAEGKAVLGTTGMYQAGFFPVMMFGLPGAALAIYHTAKPANKAAVASIMGAAAVTSFVTGVTEPLEFAFMFVAPLLFVIHALLTGLSVYIAASMQWISGFAFSGGMIDMILSSRNPLATQWYMLIVQGLAFFAAYYFIFRAVITALNLKTPGREDDVIESAETAIPAAASGSTAELALAYVTVVGGASNVTNVDACITRLRLSVNDADLVDEAAAKRLGASGVIKLNKQSVQIIVGPKAELIADSLRAQLGAAPKK</sequence>
<feature type="active site" description="Phosphocysteine intermediate; for EIIB activity" evidence="11">
    <location>
        <position position="435"/>
    </location>
</feature>
<feature type="transmembrane region" description="Helical" evidence="12">
    <location>
        <begin position="158"/>
        <end position="178"/>
    </location>
</feature>
<dbReference type="CDD" id="cd00212">
    <property type="entry name" value="PTS_IIB_glc"/>
    <property type="match status" value="1"/>
</dbReference>
<keyword evidence="3" id="KW-1003">Cell membrane</keyword>
<accession>A0ABX8Z8Y0</accession>
<feature type="transmembrane region" description="Helical" evidence="12">
    <location>
        <begin position="358"/>
        <end position="378"/>
    </location>
</feature>
<comment type="subcellular location">
    <subcellularLocation>
        <location evidence="1">Cell membrane</location>
        <topology evidence="1">Multi-pass membrane protein</topology>
    </subcellularLocation>
</comment>
<evidence type="ECO:0000256" key="1">
    <source>
        <dbReference type="ARBA" id="ARBA00004651"/>
    </source>
</evidence>
<feature type="domain" description="PTS EIIB type-1" evidence="13">
    <location>
        <begin position="413"/>
        <end position="495"/>
    </location>
</feature>
<proteinExistence type="predicted"/>